<proteinExistence type="predicted"/>
<sequence>MGTPIALPGSTTHMAMLRGTSTPASSGLSSPVKKVPCCRNLVTPPGWTGPTWTRTSS</sequence>
<protein>
    <submittedName>
        <fullName evidence="1">Uncharacterized protein</fullName>
    </submittedName>
</protein>
<reference evidence="1" key="1">
    <citation type="submission" date="2014-11" db="EMBL/GenBank/DDBJ databases">
        <authorList>
            <person name="Amaro Gonzalez C."/>
        </authorList>
    </citation>
    <scope>NUCLEOTIDE SEQUENCE</scope>
</reference>
<name>A0A0E9X7S7_ANGAN</name>
<evidence type="ECO:0000313" key="1">
    <source>
        <dbReference type="EMBL" id="JAH98772.1"/>
    </source>
</evidence>
<dbReference type="AlphaFoldDB" id="A0A0E9X7S7"/>
<reference evidence="1" key="2">
    <citation type="journal article" date="2015" name="Fish Shellfish Immunol.">
        <title>Early steps in the European eel (Anguilla anguilla)-Vibrio vulnificus interaction in the gills: Role of the RtxA13 toxin.</title>
        <authorList>
            <person name="Callol A."/>
            <person name="Pajuelo D."/>
            <person name="Ebbesson L."/>
            <person name="Teles M."/>
            <person name="MacKenzie S."/>
            <person name="Amaro C."/>
        </authorList>
    </citation>
    <scope>NUCLEOTIDE SEQUENCE</scope>
</reference>
<accession>A0A0E9X7S7</accession>
<organism evidence="1">
    <name type="scientific">Anguilla anguilla</name>
    <name type="common">European freshwater eel</name>
    <name type="synonym">Muraena anguilla</name>
    <dbReference type="NCBI Taxonomy" id="7936"/>
    <lineage>
        <taxon>Eukaryota</taxon>
        <taxon>Metazoa</taxon>
        <taxon>Chordata</taxon>
        <taxon>Craniata</taxon>
        <taxon>Vertebrata</taxon>
        <taxon>Euteleostomi</taxon>
        <taxon>Actinopterygii</taxon>
        <taxon>Neopterygii</taxon>
        <taxon>Teleostei</taxon>
        <taxon>Anguilliformes</taxon>
        <taxon>Anguillidae</taxon>
        <taxon>Anguilla</taxon>
    </lineage>
</organism>
<dbReference type="EMBL" id="GBXM01009805">
    <property type="protein sequence ID" value="JAH98772.1"/>
    <property type="molecule type" value="Transcribed_RNA"/>
</dbReference>